<evidence type="ECO:0000313" key="1">
    <source>
        <dbReference type="EMBL" id="OBR89747.1"/>
    </source>
</evidence>
<reference evidence="1 2" key="1">
    <citation type="journal article" date="2012" name="Front. Microbiol.">
        <title>Draft Genome Sequence of the Virulent Strain 01-B526 of the Fish Pathogen Aeromonas salmonicida.</title>
        <authorList>
            <person name="Charette S.J."/>
            <person name="Brochu F."/>
            <person name="Boyle B."/>
            <person name="Filion G."/>
            <person name="Tanaka K.H."/>
            <person name="Derome N."/>
        </authorList>
    </citation>
    <scope>NUCLEOTIDE SEQUENCE [LARGE SCALE GENOMIC DNA]</scope>
    <source>
        <strain evidence="1 2">P11</strain>
    </source>
</reference>
<gene>
    <name evidence="1" type="ORF">CLRAG_40090</name>
</gene>
<dbReference type="EMBL" id="LROS01000079">
    <property type="protein sequence ID" value="OBR89747.1"/>
    <property type="molecule type" value="Genomic_DNA"/>
</dbReference>
<accession>A0A1A6AI51</accession>
<dbReference type="RefSeq" id="WP_065080010.1">
    <property type="nucleotide sequence ID" value="NZ_LROS01000079.1"/>
</dbReference>
<dbReference type="Proteomes" id="UP000093954">
    <property type="component" value="Unassembled WGS sequence"/>
</dbReference>
<evidence type="ECO:0000313" key="2">
    <source>
        <dbReference type="Proteomes" id="UP000093954"/>
    </source>
</evidence>
<keyword evidence="2" id="KW-1185">Reference proteome</keyword>
<evidence type="ECO:0008006" key="3">
    <source>
        <dbReference type="Google" id="ProtNLM"/>
    </source>
</evidence>
<dbReference type="PATRIC" id="fig|1353534.3.peg.4082"/>
<name>A0A1A6AI51_9CLOT</name>
<proteinExistence type="predicted"/>
<dbReference type="AlphaFoldDB" id="A0A1A6AI51"/>
<organism evidence="1 2">
    <name type="scientific">Clostridium ragsdalei P11</name>
    <dbReference type="NCBI Taxonomy" id="1353534"/>
    <lineage>
        <taxon>Bacteria</taxon>
        <taxon>Bacillati</taxon>
        <taxon>Bacillota</taxon>
        <taxon>Clostridia</taxon>
        <taxon>Eubacteriales</taxon>
        <taxon>Clostridiaceae</taxon>
        <taxon>Clostridium</taxon>
    </lineage>
</organism>
<comment type="caution">
    <text evidence="1">The sequence shown here is derived from an EMBL/GenBank/DDBJ whole genome shotgun (WGS) entry which is preliminary data.</text>
</comment>
<sequence length="184" mass="21008">MGHCEVIKAKVIFADEIFNFEDMRTVDTGIDLTNATFDTNNARIKICVLECGDFECVEDPCGTKKHKLKGKITFAICEDFKIKVGCKQKPMEHFFRVTKEFIFNKPFCEDLKNIHPNCPGLSIDKDSLECQIEKISGTNIIEIKDKTKFTQDLKIEVKIIAEIERLLCVSLCQNIGNIHLVRDC</sequence>
<protein>
    <recommendedName>
        <fullName evidence="3">SipL SPOCS domain-containing protein</fullName>
    </recommendedName>
</protein>